<proteinExistence type="predicted"/>
<sequence length="133" mass="15151">MLYGNASFVSHTQMLIIGASLFHYMREYAIKYRDISCFVCIDDKHSIKLGEPGFPIAAAERGRQVIVSSHTTFAVEDHDFAKFKLTLSVILLVNIPEAIDMSFYPKKYSLALKKQCINPLHQYDMLLSYIIAL</sequence>
<name>A0A1X7VWB7_AMPQE</name>
<organism evidence="1">
    <name type="scientific">Amphimedon queenslandica</name>
    <name type="common">Sponge</name>
    <dbReference type="NCBI Taxonomy" id="400682"/>
    <lineage>
        <taxon>Eukaryota</taxon>
        <taxon>Metazoa</taxon>
        <taxon>Porifera</taxon>
        <taxon>Demospongiae</taxon>
        <taxon>Heteroscleromorpha</taxon>
        <taxon>Haplosclerida</taxon>
        <taxon>Niphatidae</taxon>
        <taxon>Amphimedon</taxon>
    </lineage>
</organism>
<accession>A0A1X7VWB7</accession>
<dbReference type="AlphaFoldDB" id="A0A1X7VWB7"/>
<dbReference type="EnsemblMetazoa" id="Aqu2.1.44627_001">
    <property type="protein sequence ID" value="Aqu2.1.44627_001"/>
    <property type="gene ID" value="Aqu2.1.44627"/>
</dbReference>
<dbReference type="InParanoid" id="A0A1X7VWB7"/>
<evidence type="ECO:0000313" key="1">
    <source>
        <dbReference type="EnsemblMetazoa" id="Aqu2.1.44627_001"/>
    </source>
</evidence>
<protein>
    <submittedName>
        <fullName evidence="1">Uncharacterized protein</fullName>
    </submittedName>
</protein>
<reference evidence="1" key="1">
    <citation type="submission" date="2017-05" db="UniProtKB">
        <authorList>
            <consortium name="EnsemblMetazoa"/>
        </authorList>
    </citation>
    <scope>IDENTIFICATION</scope>
</reference>